<gene>
    <name evidence="2" type="ORF">Xinn_04040</name>
    <name evidence="3" type="ORF">XIS1_1000003</name>
</gene>
<dbReference type="PANTHER" id="PTHR32305:SF15">
    <property type="entry name" value="PROTEIN RHSA-RELATED"/>
    <property type="match status" value="1"/>
</dbReference>
<dbReference type="Proteomes" id="UP000196435">
    <property type="component" value="Unassembled WGS sequence"/>
</dbReference>
<keyword evidence="5" id="KW-1185">Reference proteome</keyword>
<organism evidence="3 4">
    <name type="scientific">Xenorhabdus innexi</name>
    <dbReference type="NCBI Taxonomy" id="290109"/>
    <lineage>
        <taxon>Bacteria</taxon>
        <taxon>Pseudomonadati</taxon>
        <taxon>Pseudomonadota</taxon>
        <taxon>Gammaproteobacteria</taxon>
        <taxon>Enterobacterales</taxon>
        <taxon>Morganellaceae</taxon>
        <taxon>Xenorhabdus</taxon>
    </lineage>
</organism>
<reference evidence="4" key="2">
    <citation type="submission" date="2016-12" db="EMBL/GenBank/DDBJ databases">
        <authorList>
            <person name="Gaudriault S."/>
        </authorList>
    </citation>
    <scope>NUCLEOTIDE SEQUENCE [LARGE SCALE GENOMIC DNA]</scope>
    <source>
        <strain evidence="4">HGB1681 (deposited as PTA-6826 in the American Type Culture Collection)</strain>
    </source>
</reference>
<dbReference type="InterPro" id="IPR006819">
    <property type="entry name" value="Agro_VirD5"/>
</dbReference>
<feature type="region of interest" description="Disordered" evidence="1">
    <location>
        <begin position="136"/>
        <end position="172"/>
    </location>
</feature>
<dbReference type="EMBL" id="NIBU01000128">
    <property type="protein sequence ID" value="PHM25465.1"/>
    <property type="molecule type" value="Genomic_DNA"/>
</dbReference>
<evidence type="ECO:0000313" key="2">
    <source>
        <dbReference type="EMBL" id="PHM25465.1"/>
    </source>
</evidence>
<dbReference type="NCBIfam" id="TIGR03696">
    <property type="entry name" value="Rhs_assc_core"/>
    <property type="match status" value="1"/>
</dbReference>
<dbReference type="EMBL" id="FTLG01000003">
    <property type="protein sequence ID" value="SIP70957.1"/>
    <property type="molecule type" value="Genomic_DNA"/>
</dbReference>
<dbReference type="Gene3D" id="2.180.10.10">
    <property type="entry name" value="RHS repeat-associated core"/>
    <property type="match status" value="1"/>
</dbReference>
<evidence type="ECO:0000256" key="1">
    <source>
        <dbReference type="SAM" id="MobiDB-lite"/>
    </source>
</evidence>
<reference evidence="2 5" key="3">
    <citation type="journal article" date="2017" name="Nat. Microbiol.">
        <title>Natural product diversity associated with the nematode symbionts Photorhabdus and Xenorhabdus.</title>
        <authorList>
            <person name="Tobias N.J."/>
            <person name="Wolff H."/>
            <person name="Djahanschiri B."/>
            <person name="Grundmann F."/>
            <person name="Kronenwerth M."/>
            <person name="Shi Y.M."/>
            <person name="Simonyi S."/>
            <person name="Grun P."/>
            <person name="Shapiro-Ilan D."/>
            <person name="Pidot S.J."/>
            <person name="Stinear T.P."/>
            <person name="Ebersberger I."/>
            <person name="Bode H.B."/>
        </authorList>
    </citation>
    <scope>NUCLEOTIDE SEQUENCE [LARGE SCALE GENOMIC DNA]</scope>
    <source>
        <strain evidence="2 5">DSM 16336</strain>
    </source>
</reference>
<dbReference type="InterPro" id="IPR022385">
    <property type="entry name" value="Rhs_assc_core"/>
</dbReference>
<dbReference type="PANTHER" id="PTHR32305">
    <property type="match status" value="1"/>
</dbReference>
<dbReference type="Pfam" id="PF04730">
    <property type="entry name" value="Agro_virD5"/>
    <property type="match status" value="1"/>
</dbReference>
<protein>
    <submittedName>
        <fullName evidence="2">Insecticidal toxin, SepC/Tcc class</fullName>
    </submittedName>
</protein>
<proteinExistence type="predicted"/>
<evidence type="ECO:0000313" key="3">
    <source>
        <dbReference type="EMBL" id="SIP70957.1"/>
    </source>
</evidence>
<accession>A0A1N6MQ47</accession>
<dbReference type="OrthoDB" id="8596416at2"/>
<reference evidence="3" key="1">
    <citation type="submission" date="2016-12" db="EMBL/GenBank/DDBJ databases">
        <authorList>
            <person name="Song W.-J."/>
            <person name="Kurnit D.M."/>
        </authorList>
    </citation>
    <scope>NUCLEOTIDE SEQUENCE [LARGE SCALE GENOMIC DNA]</scope>
    <source>
        <strain evidence="3">HGB1681</strain>
    </source>
</reference>
<dbReference type="AlphaFoldDB" id="A0A1N6MQ47"/>
<sequence>MSIICITVGEAGCAQVRVLHWSVGKPETISNDQTRYSYDNLLGSSGLEIDGNGNILSQEEYYPYGGTAVWEARSQIEADYKTVRYSGKERDATGLYYYGYRYYQPWAGCWLSADPAGTVDGLNLFRMVRNSPITYQDPAGLAPTKRKNDSPPQQGAAKPTKHNSKGLGTYACRERERKRLTDKYYKNALHTMWKQPGRHESHQSEHVFGYAAVTTLKRGDGKLAKTLEGALPAYYEEHDSHRAHIGTGSSNKGNNTDTSADLYRELQGTYYRNGEYGAGIQLNQTLYSNSKGNQYRKSRNNPMNADLHKAADDSFRNMIKHTNVLPHIDSQGSITNSPMPELDKVESITARLMVELGRNPTYSELSKGFHDIGLFKESFQYIHYLDWIVKKEINTAINEGFGGFPSTRGRYPESPF</sequence>
<dbReference type="Proteomes" id="UP000224871">
    <property type="component" value="Unassembled WGS sequence"/>
</dbReference>
<evidence type="ECO:0000313" key="5">
    <source>
        <dbReference type="Proteomes" id="UP000224871"/>
    </source>
</evidence>
<dbReference type="InterPro" id="IPR050708">
    <property type="entry name" value="T6SS_VgrG/RHS"/>
</dbReference>
<name>A0A1N6MQ47_9GAMM</name>
<evidence type="ECO:0000313" key="4">
    <source>
        <dbReference type="Proteomes" id="UP000196435"/>
    </source>
</evidence>